<evidence type="ECO:0000313" key="3">
    <source>
        <dbReference type="Proteomes" id="UP001211894"/>
    </source>
</evidence>
<name>A0ABT4XA55_9BACI</name>
<proteinExistence type="predicted"/>
<dbReference type="PANTHER" id="PTHR43265:SF1">
    <property type="entry name" value="ESTERASE ESTD"/>
    <property type="match status" value="1"/>
</dbReference>
<evidence type="ECO:0000313" key="2">
    <source>
        <dbReference type="EMBL" id="MDA7028222.1"/>
    </source>
</evidence>
<accession>A0ABT4XA55</accession>
<keyword evidence="3" id="KW-1185">Reference proteome</keyword>
<dbReference type="SUPFAM" id="SSF53474">
    <property type="entry name" value="alpha/beta-Hydrolases"/>
    <property type="match status" value="1"/>
</dbReference>
<reference evidence="2 3" key="1">
    <citation type="submission" date="2023-01" db="EMBL/GenBank/DDBJ databases">
        <title>Bacillus changyiensis sp. nov., isolated from a coastal deposit.</title>
        <authorList>
            <person name="Xiao G."/>
            <person name="Lai Q."/>
            <person name="Hu Z."/>
            <person name="Shao Z."/>
        </authorList>
    </citation>
    <scope>NUCLEOTIDE SEQUENCE [LARGE SCALE GENOMIC DNA]</scope>
    <source>
        <strain evidence="2 3">CLL-7-23</strain>
    </source>
</reference>
<comment type="caution">
    <text evidence="2">The sequence shown here is derived from an EMBL/GenBank/DDBJ whole genome shotgun (WGS) entry which is preliminary data.</text>
</comment>
<dbReference type="RefSeq" id="WP_271342046.1">
    <property type="nucleotide sequence ID" value="NZ_JAQKAB010000013.1"/>
</dbReference>
<feature type="domain" description="Serine aminopeptidase S33" evidence="1">
    <location>
        <begin position="60"/>
        <end position="293"/>
    </location>
</feature>
<protein>
    <submittedName>
        <fullName evidence="2">Alpha/beta hydrolase</fullName>
    </submittedName>
</protein>
<sequence length="342" mass="38531">MMKKILIPLLILALLVVGAGIYIMVQHNFNIVEQDVEIQTPKGKLTGTFVLPENYTGKLGLVLFVHGDGPVDSTYGDGYKPLWEKLASIGYASLSLNKRGINGSEGNWEHQTIDDRVEEARQAIAWARQQPMIDQNRIGAWGASQGGWVLPKLAKEESIAFSILLSPAINWIEQGLYNSRAEMKMKGYSEAEIQAKMAYDLEVNQLLKQHASYEEYLKIARKDRVMTKDRWIFASKNFLSDSTDDLPNFKTPVLLMLGAHDINVDYKNTKEVYQKMIKPELLTVKVFPDADHGAIPVDIATSDFKSTLTFLFAPRKITVPAYHESIEQFLEKLLQHQASEGT</sequence>
<dbReference type="InterPro" id="IPR053145">
    <property type="entry name" value="AB_hydrolase_Est10"/>
</dbReference>
<dbReference type="Gene3D" id="3.40.50.1820">
    <property type="entry name" value="alpha/beta hydrolase"/>
    <property type="match status" value="1"/>
</dbReference>
<keyword evidence="2" id="KW-0378">Hydrolase</keyword>
<dbReference type="PANTHER" id="PTHR43265">
    <property type="entry name" value="ESTERASE ESTD"/>
    <property type="match status" value="1"/>
</dbReference>
<dbReference type="GO" id="GO:0016787">
    <property type="term" value="F:hydrolase activity"/>
    <property type="evidence" value="ECO:0007669"/>
    <property type="project" value="UniProtKB-KW"/>
</dbReference>
<evidence type="ECO:0000259" key="1">
    <source>
        <dbReference type="Pfam" id="PF12146"/>
    </source>
</evidence>
<dbReference type="EMBL" id="JAQKAB010000013">
    <property type="protein sequence ID" value="MDA7028222.1"/>
    <property type="molecule type" value="Genomic_DNA"/>
</dbReference>
<organism evidence="2 3">
    <name type="scientific">Bacillus changyiensis</name>
    <dbReference type="NCBI Taxonomy" id="3004103"/>
    <lineage>
        <taxon>Bacteria</taxon>
        <taxon>Bacillati</taxon>
        <taxon>Bacillota</taxon>
        <taxon>Bacilli</taxon>
        <taxon>Bacillales</taxon>
        <taxon>Bacillaceae</taxon>
        <taxon>Bacillus</taxon>
    </lineage>
</organism>
<dbReference type="Pfam" id="PF12146">
    <property type="entry name" value="Hydrolase_4"/>
    <property type="match status" value="1"/>
</dbReference>
<dbReference type="InterPro" id="IPR029058">
    <property type="entry name" value="AB_hydrolase_fold"/>
</dbReference>
<dbReference type="InterPro" id="IPR022742">
    <property type="entry name" value="Hydrolase_4"/>
</dbReference>
<gene>
    <name evidence="2" type="ORF">PJ311_16765</name>
</gene>
<dbReference type="Proteomes" id="UP001211894">
    <property type="component" value="Unassembled WGS sequence"/>
</dbReference>